<evidence type="ECO:0000313" key="13">
    <source>
        <dbReference type="EMBL" id="CAJ16740.1"/>
    </source>
</evidence>
<feature type="domain" description="Trypanosome variant surface glycoprotein C-terminal" evidence="11">
    <location>
        <begin position="409"/>
        <end position="528"/>
    </location>
</feature>
<keyword evidence="8" id="KW-0449">Lipoprotein</keyword>
<feature type="compositionally biased region" description="Basic and acidic residues" evidence="9">
    <location>
        <begin position="428"/>
        <end position="442"/>
    </location>
</feature>
<evidence type="ECO:0000259" key="11">
    <source>
        <dbReference type="Pfam" id="PF10659"/>
    </source>
</evidence>
<evidence type="ECO:0000256" key="8">
    <source>
        <dbReference type="ARBA" id="ARBA00023288"/>
    </source>
</evidence>
<dbReference type="RefSeq" id="XP_001219221.1">
    <property type="nucleotide sequence ID" value="XM_001219220.1"/>
</dbReference>
<evidence type="ECO:0000256" key="4">
    <source>
        <dbReference type="ARBA" id="ARBA00022622"/>
    </source>
</evidence>
<dbReference type="Proteomes" id="UP000008524">
    <property type="component" value="Chromosome 1"/>
</dbReference>
<evidence type="ECO:0000256" key="2">
    <source>
        <dbReference type="ARBA" id="ARBA00004609"/>
    </source>
</evidence>
<dbReference type="InterPro" id="IPR025932">
    <property type="entry name" value="Trypano_VSG_B_N_dom"/>
</dbReference>
<dbReference type="KEGG" id="tbr:TB927.1.5330"/>
<keyword evidence="6" id="KW-0472">Membrane</keyword>
<evidence type="ECO:0000259" key="12">
    <source>
        <dbReference type="Pfam" id="PF13206"/>
    </source>
</evidence>
<dbReference type="VEuPathDB" id="TriTrypDB:Tb927.1.5330"/>
<keyword evidence="4" id="KW-0336">GPI-anchor</keyword>
<dbReference type="Pfam" id="PF13206">
    <property type="entry name" value="VSG_B"/>
    <property type="match status" value="1"/>
</dbReference>
<dbReference type="InterPro" id="IPR019609">
    <property type="entry name" value="Variant_surf_glycoprt_trypan_C"/>
</dbReference>
<keyword evidence="7" id="KW-0325">Glycoprotein</keyword>
<name>Q4GY50_TRYB2</name>
<reference evidence="13 14" key="1">
    <citation type="journal article" date="2003" name="Nucleic Acids Res.">
        <title>The DNA sequence of chromosome I of an African trypanosome: gene content, chromosome organisation, recombination and polymorphism.</title>
        <authorList>
            <person name="Hall N."/>
            <person name="Berriman M."/>
            <person name="Lennard N.J."/>
            <person name="Harris B.R."/>
            <person name="Hertz-Fowler C."/>
            <person name="Bart-Delabesse E.N."/>
            <person name="Gerrare C.S."/>
            <person name="Atkin R.J."/>
            <person name="Barron A.J."/>
            <person name="Bowman S."/>
            <person name="Bray-Allen S.P."/>
            <person name="Bringaud F."/>
            <person name="Clark L.N."/>
            <person name="Corton C.H."/>
            <person name="Cronin A."/>
            <person name="Davies R."/>
            <person name="Doggett J."/>
            <person name="Fraser A."/>
            <person name="Gruter E."/>
            <person name="Hall S."/>
            <person name="Harper A.D."/>
            <person name="Kay M.P."/>
            <person name="Leech V."/>
            <person name="Mayes R."/>
            <person name="Price C."/>
            <person name="Quail M.A."/>
            <person name="Rabbinowitch E."/>
            <person name="Reitter C."/>
            <person name="Rutherford K."/>
            <person name="Sasse J."/>
            <person name="Sharp S."/>
            <person name="Shownkeen R."/>
            <person name="Macleod A."/>
            <person name="Taylor S."/>
            <person name="Tweedie A."/>
            <person name="Turner C.M.R."/>
            <person name="Tait A."/>
            <person name="Gull K."/>
            <person name="Barrell B."/>
            <person name="Melville S.E."/>
        </authorList>
    </citation>
    <scope>NUCLEOTIDE SEQUENCE [LARGE SCALE GENOMIC DNA]</scope>
    <source>
        <strain evidence="13 14">927/4 GUTat10.1</strain>
    </source>
</reference>
<evidence type="ECO:0000256" key="3">
    <source>
        <dbReference type="ARBA" id="ARBA00022475"/>
    </source>
</evidence>
<dbReference type="GO" id="GO:0098552">
    <property type="term" value="C:side of membrane"/>
    <property type="evidence" value="ECO:0007669"/>
    <property type="project" value="UniProtKB-KW"/>
</dbReference>
<dbReference type="GeneID" id="4357602"/>
<sequence length="537" mass="56903">MLLPVFLFLALFLSAKQATSDVGPADNGAVFRQLCKLVALAEKSPALGPHATLNTAAVTEMEELNISLSPATWQAKFAKAEVTDTLEEMKTKANVTDDNIAKDWHNKWRQWVLAYKATRPDTAAATRIKEAGFNNLTPGRRWAAQMRVQAHLARAQALLTEGKQYSAAAAKPTAADYPKKLKDAVLGDDVGNKASVTIAKTFSGGANSGRSNACGGNIANHPATTAAATLMCVCAEAAANQPGGACISGQTVTTTWTTAAPPALGVWTQLAGECPDDDGAVISADALLTPIRELNSMVVKLNNAGFLGKTVTKSNCDGSSDAGVCVKYSDFTGKGDKKFTDIPWVVKLVNLAQDLQLREAAAAAIKNINHQLKAEREAAYACATALTEPPTTVETKSLSSKTKEDKEGCKQQKSNKTACTEANCKWQGKTETDGPCKPKDGEGQTNAAAGTGTGTAGDQKKERAASAWCAKHGTDETACENDKTGDKQNCAFRKGKESEDEPEKEKHSLCSFIVNNKLALIAAAFFSLEAFQNCKDF</sequence>
<protein>
    <submittedName>
        <fullName evidence="13">Variant surface glycoprotein (VSG, atypical), putative</fullName>
    </submittedName>
</protein>
<gene>
    <name evidence="13" type="ORF">TB927.1.5330</name>
</gene>
<accession>Q4GY50</accession>
<keyword evidence="14" id="KW-1185">Reference proteome</keyword>
<evidence type="ECO:0000256" key="7">
    <source>
        <dbReference type="ARBA" id="ARBA00023180"/>
    </source>
</evidence>
<proteinExistence type="predicted"/>
<evidence type="ECO:0000256" key="1">
    <source>
        <dbReference type="ARBA" id="ARBA00002523"/>
    </source>
</evidence>
<evidence type="ECO:0000313" key="14">
    <source>
        <dbReference type="Proteomes" id="UP000008524"/>
    </source>
</evidence>
<feature type="domain" description="Trypanosome variant surface glycoprotein B-type N-terminal" evidence="12">
    <location>
        <begin position="10"/>
        <end position="373"/>
    </location>
</feature>
<dbReference type="GO" id="GO:0005886">
    <property type="term" value="C:plasma membrane"/>
    <property type="evidence" value="ECO:0007669"/>
    <property type="project" value="UniProtKB-SubCell"/>
</dbReference>
<dbReference type="AlphaFoldDB" id="Q4GY50"/>
<dbReference type="InParanoid" id="Q4GY50"/>
<evidence type="ECO:0000256" key="9">
    <source>
        <dbReference type="SAM" id="MobiDB-lite"/>
    </source>
</evidence>
<feature type="region of interest" description="Disordered" evidence="9">
    <location>
        <begin position="427"/>
        <end position="459"/>
    </location>
</feature>
<comment type="function">
    <text evidence="1">VSG forms a coat on the surface of the parasite. The trypanosome evades the immune response of the host by expressing a series of antigenically distinct VSGs from an estimated 1000 VSG genes.</text>
</comment>
<dbReference type="Pfam" id="PF10659">
    <property type="entry name" value="Trypan_glycop_C"/>
    <property type="match status" value="1"/>
</dbReference>
<keyword evidence="3" id="KW-1003">Cell membrane</keyword>
<feature type="chain" id="PRO_5004239105" evidence="10">
    <location>
        <begin position="19"/>
        <end position="537"/>
    </location>
</feature>
<dbReference type="EMBL" id="AL929603">
    <property type="protein sequence ID" value="CAJ16740.1"/>
    <property type="molecule type" value="Genomic_DNA"/>
</dbReference>
<keyword evidence="5 10" id="KW-0732">Signal</keyword>
<comment type="subcellular location">
    <subcellularLocation>
        <location evidence="2">Cell membrane</location>
        <topology evidence="2">Lipid-anchor</topology>
        <topology evidence="2">GPI-anchor</topology>
    </subcellularLocation>
</comment>
<evidence type="ECO:0000256" key="6">
    <source>
        <dbReference type="ARBA" id="ARBA00023136"/>
    </source>
</evidence>
<reference evidence="14" key="2">
    <citation type="journal article" date="2005" name="Science">
        <title>The genome of the African trypanosome Trypanosoma brucei.</title>
        <authorList>
            <person name="Berriman M."/>
            <person name="Ghedin E."/>
            <person name="Hertz-Fowler C."/>
            <person name="Blandin G."/>
            <person name="Renauld H."/>
            <person name="Bartholomeu D.C."/>
            <person name="Lennard N.J."/>
            <person name="Caler E."/>
            <person name="Hamlin N.E."/>
            <person name="Haas B."/>
            <person name="Bohme U."/>
            <person name="Hannick L."/>
            <person name="Aslett M.A."/>
            <person name="Shallom J."/>
            <person name="Marcello L."/>
            <person name="Hou L."/>
            <person name="Wickstead B."/>
            <person name="Alsmark U.C."/>
            <person name="Arrowsmith C."/>
            <person name="Atkin R.J."/>
            <person name="Barron A.J."/>
            <person name="Bringaud F."/>
            <person name="Brooks K."/>
            <person name="Carrington M."/>
            <person name="Cherevach I."/>
            <person name="Chillingworth T.J."/>
            <person name="Churcher C."/>
            <person name="Clark L.N."/>
            <person name="Corton C.H."/>
            <person name="Cronin A."/>
            <person name="Davies R.M."/>
            <person name="Doggett J."/>
            <person name="Djikeng A."/>
            <person name="Feldblyum T."/>
            <person name="Field M.C."/>
            <person name="Fraser A."/>
            <person name="Goodhead I."/>
            <person name="Hance Z."/>
            <person name="Harper D."/>
            <person name="Harris B.R."/>
            <person name="Hauser H."/>
            <person name="Hostetler J."/>
            <person name="Ivens A."/>
            <person name="Jagels K."/>
            <person name="Johnson D."/>
            <person name="Johnson J."/>
            <person name="Jones K."/>
            <person name="Kerhornou A.X."/>
            <person name="Koo H."/>
            <person name="Larke N."/>
            <person name="Landfear S."/>
            <person name="Larkin C."/>
            <person name="Leech V."/>
            <person name="Line A."/>
            <person name="Lord A."/>
            <person name="Macleod A."/>
            <person name="Mooney P.J."/>
            <person name="Moule S."/>
            <person name="Martin D.M."/>
            <person name="Morgan G.W."/>
            <person name="Mungall K."/>
            <person name="Norbertczak H."/>
            <person name="Ormond D."/>
            <person name="Pai G."/>
            <person name="Peacock C.S."/>
            <person name="Peterson J."/>
            <person name="Quail M.A."/>
            <person name="Rabbinowitsch E."/>
            <person name="Rajandream M.A."/>
            <person name="Reitter C."/>
            <person name="Salzberg S.L."/>
            <person name="Sanders M."/>
            <person name="Schobel S."/>
            <person name="Sharp S."/>
            <person name="Simmonds M."/>
            <person name="Simpson A.J."/>
            <person name="Tallon L."/>
            <person name="Turner C.M."/>
            <person name="Tait A."/>
            <person name="Tivey A.R."/>
            <person name="Van Aken S."/>
            <person name="Walker D."/>
            <person name="Wanless D."/>
            <person name="Wang S."/>
            <person name="White B."/>
            <person name="White O."/>
            <person name="Whitehead S."/>
            <person name="Woodward J."/>
            <person name="Wortman J."/>
            <person name="Adams M.D."/>
            <person name="Embley T.M."/>
            <person name="Gull K."/>
            <person name="Ullu E."/>
            <person name="Barry J.D."/>
            <person name="Fairlamb A.H."/>
            <person name="Opperdoes F."/>
            <person name="Barrell B.G."/>
            <person name="Donelson J.E."/>
            <person name="Hall N."/>
            <person name="Fraser C.M."/>
            <person name="Melville S.E."/>
            <person name="El-Sayed N.M."/>
        </authorList>
    </citation>
    <scope>NUCLEOTIDE SEQUENCE [LARGE SCALE GENOMIC DNA]</scope>
    <source>
        <strain evidence="14">927/4 GUTat10.1</strain>
    </source>
</reference>
<organism evidence="13 14">
    <name type="scientific">Trypanosoma brucei brucei (strain 927/4 GUTat10.1)</name>
    <dbReference type="NCBI Taxonomy" id="185431"/>
    <lineage>
        <taxon>Eukaryota</taxon>
        <taxon>Discoba</taxon>
        <taxon>Euglenozoa</taxon>
        <taxon>Kinetoplastea</taxon>
        <taxon>Metakinetoplastina</taxon>
        <taxon>Trypanosomatida</taxon>
        <taxon>Trypanosomatidae</taxon>
        <taxon>Trypanosoma</taxon>
    </lineage>
</organism>
<evidence type="ECO:0000256" key="10">
    <source>
        <dbReference type="SAM" id="SignalP"/>
    </source>
</evidence>
<dbReference type="GO" id="GO:0020033">
    <property type="term" value="P:antigenic variation"/>
    <property type="evidence" value="ECO:0000304"/>
    <property type="project" value="GeneDB"/>
</dbReference>
<dbReference type="PaxDb" id="5691-CAJ16740"/>
<evidence type="ECO:0000256" key="5">
    <source>
        <dbReference type="ARBA" id="ARBA00022729"/>
    </source>
</evidence>
<feature type="signal peptide" evidence="10">
    <location>
        <begin position="1"/>
        <end position="18"/>
    </location>
</feature>